<protein>
    <submittedName>
        <fullName evidence="3">Predicted dehydrogenase</fullName>
    </submittedName>
</protein>
<keyword evidence="4" id="KW-1185">Reference proteome</keyword>
<reference evidence="3 4" key="1">
    <citation type="submission" date="2016-10" db="EMBL/GenBank/DDBJ databases">
        <authorList>
            <person name="de Groot N.N."/>
        </authorList>
    </citation>
    <scope>NUCLEOTIDE SEQUENCE [LARGE SCALE GENOMIC DNA]</scope>
    <source>
        <strain evidence="3 4">DSM 44945</strain>
    </source>
</reference>
<feature type="domain" description="GFO/IDH/MocA-like oxidoreductase" evidence="2">
    <location>
        <begin position="132"/>
        <end position="258"/>
    </location>
</feature>
<dbReference type="GO" id="GO:0000166">
    <property type="term" value="F:nucleotide binding"/>
    <property type="evidence" value="ECO:0007669"/>
    <property type="project" value="InterPro"/>
</dbReference>
<dbReference type="InterPro" id="IPR000683">
    <property type="entry name" value="Gfo/Idh/MocA-like_OxRdtase_N"/>
</dbReference>
<organism evidence="3 4">
    <name type="scientific">Planifilum fulgidum</name>
    <dbReference type="NCBI Taxonomy" id="201973"/>
    <lineage>
        <taxon>Bacteria</taxon>
        <taxon>Bacillati</taxon>
        <taxon>Bacillota</taxon>
        <taxon>Bacilli</taxon>
        <taxon>Bacillales</taxon>
        <taxon>Thermoactinomycetaceae</taxon>
        <taxon>Planifilum</taxon>
    </lineage>
</organism>
<dbReference type="Gene3D" id="3.40.50.720">
    <property type="entry name" value="NAD(P)-binding Rossmann-like Domain"/>
    <property type="match status" value="1"/>
</dbReference>
<evidence type="ECO:0000259" key="1">
    <source>
        <dbReference type="Pfam" id="PF01408"/>
    </source>
</evidence>
<dbReference type="SUPFAM" id="SSF55347">
    <property type="entry name" value="Glyceraldehyde-3-phosphate dehydrogenase-like, C-terminal domain"/>
    <property type="match status" value="1"/>
</dbReference>
<dbReference type="OrthoDB" id="9815825at2"/>
<name>A0A1I2MR80_9BACL</name>
<evidence type="ECO:0000259" key="2">
    <source>
        <dbReference type="Pfam" id="PF22725"/>
    </source>
</evidence>
<dbReference type="Proteomes" id="UP000198661">
    <property type="component" value="Unassembled WGS sequence"/>
</dbReference>
<proteinExistence type="predicted"/>
<evidence type="ECO:0000313" key="3">
    <source>
        <dbReference type="EMBL" id="SFF93962.1"/>
    </source>
</evidence>
<dbReference type="Pfam" id="PF22725">
    <property type="entry name" value="GFO_IDH_MocA_C3"/>
    <property type="match status" value="1"/>
</dbReference>
<dbReference type="PANTHER" id="PTHR43377:SF1">
    <property type="entry name" value="BILIVERDIN REDUCTASE A"/>
    <property type="match status" value="1"/>
</dbReference>
<gene>
    <name evidence="3" type="ORF">SAMN04488025_10974</name>
</gene>
<dbReference type="EMBL" id="FOOK01000009">
    <property type="protein sequence ID" value="SFF93962.1"/>
    <property type="molecule type" value="Genomic_DNA"/>
</dbReference>
<dbReference type="AlphaFoldDB" id="A0A1I2MR80"/>
<accession>A0A1I2MR80</accession>
<sequence>MAKVRVAVIGCGSIAKHRHIPEFAEHPEVELAAFCDAVEERAAAFARRYGGDAYTDYRELLKRPDIDAVSVCTPNVYHAPISIAAAEAGKHVLCEKPMATSRDEAQAMIRAAKERGVVLMIAHNQRLMPPHVKAKEILESGSLGRVLTFRTAFAHGGPESWSVEGKGGWFFRKEKAFLGALGDLGIHKVDLIRWLLKDEIVEVGAFVDTLHKEDTDVDDNAVFILRTAKGVMGTMAASWTHVPGEDNSTVLYCEKGLIRIGADPEYPLIVERADGQVEKHRVGPIATNEEGGQTKSGVIDAFLESILNGTPPLIPGEEGMKSLGVILAALQSAREKRIVGVEL</sequence>
<evidence type="ECO:0000313" key="4">
    <source>
        <dbReference type="Proteomes" id="UP000198661"/>
    </source>
</evidence>
<dbReference type="STRING" id="201973.SAMN04488025_10974"/>
<dbReference type="Pfam" id="PF01408">
    <property type="entry name" value="GFO_IDH_MocA"/>
    <property type="match status" value="1"/>
</dbReference>
<dbReference type="InterPro" id="IPR036291">
    <property type="entry name" value="NAD(P)-bd_dom_sf"/>
</dbReference>
<dbReference type="PANTHER" id="PTHR43377">
    <property type="entry name" value="BILIVERDIN REDUCTASE A"/>
    <property type="match status" value="1"/>
</dbReference>
<dbReference type="InterPro" id="IPR051450">
    <property type="entry name" value="Gfo/Idh/MocA_Oxidoreductases"/>
</dbReference>
<feature type="domain" description="Gfo/Idh/MocA-like oxidoreductase N-terminal" evidence="1">
    <location>
        <begin position="4"/>
        <end position="123"/>
    </location>
</feature>
<dbReference type="RefSeq" id="WP_092037354.1">
    <property type="nucleotide sequence ID" value="NZ_FOOK01000009.1"/>
</dbReference>
<dbReference type="Gene3D" id="3.30.360.10">
    <property type="entry name" value="Dihydrodipicolinate Reductase, domain 2"/>
    <property type="match status" value="1"/>
</dbReference>
<dbReference type="InterPro" id="IPR055170">
    <property type="entry name" value="GFO_IDH_MocA-like_dom"/>
</dbReference>
<dbReference type="SUPFAM" id="SSF51735">
    <property type="entry name" value="NAD(P)-binding Rossmann-fold domains"/>
    <property type="match status" value="1"/>
</dbReference>